<organism evidence="1 2">
    <name type="scientific">Acer negundo</name>
    <name type="common">Box elder</name>
    <dbReference type="NCBI Taxonomy" id="4023"/>
    <lineage>
        <taxon>Eukaryota</taxon>
        <taxon>Viridiplantae</taxon>
        <taxon>Streptophyta</taxon>
        <taxon>Embryophyta</taxon>
        <taxon>Tracheophyta</taxon>
        <taxon>Spermatophyta</taxon>
        <taxon>Magnoliopsida</taxon>
        <taxon>eudicotyledons</taxon>
        <taxon>Gunneridae</taxon>
        <taxon>Pentapetalae</taxon>
        <taxon>rosids</taxon>
        <taxon>malvids</taxon>
        <taxon>Sapindales</taxon>
        <taxon>Sapindaceae</taxon>
        <taxon>Hippocastanoideae</taxon>
        <taxon>Acereae</taxon>
        <taxon>Acer</taxon>
    </lineage>
</organism>
<keyword evidence="2" id="KW-1185">Reference proteome</keyword>
<reference evidence="1" key="2">
    <citation type="submission" date="2023-02" db="EMBL/GenBank/DDBJ databases">
        <authorList>
            <person name="Swenson N.G."/>
            <person name="Wegrzyn J.L."/>
            <person name="Mcevoy S.L."/>
        </authorList>
    </citation>
    <scope>NUCLEOTIDE SEQUENCE</scope>
    <source>
        <strain evidence="1">91603</strain>
        <tissue evidence="1">Leaf</tissue>
    </source>
</reference>
<dbReference type="Proteomes" id="UP001064489">
    <property type="component" value="Chromosome 6"/>
</dbReference>
<protein>
    <submittedName>
        <fullName evidence="1">Uncharacterized protein</fullName>
    </submittedName>
</protein>
<dbReference type="EMBL" id="JAJSOW010000004">
    <property type="protein sequence ID" value="KAI9191575.1"/>
    <property type="molecule type" value="Genomic_DNA"/>
</dbReference>
<gene>
    <name evidence="1" type="ORF">LWI28_010210</name>
</gene>
<sequence length="66" mass="7901">MQALTYRLDQVHFDIESKYNLEIQDLKDCLLLEREEKNELHQNSGSWKRNVCYCSVTFVHIGKKLE</sequence>
<evidence type="ECO:0000313" key="1">
    <source>
        <dbReference type="EMBL" id="KAI9191575.1"/>
    </source>
</evidence>
<comment type="caution">
    <text evidence="1">The sequence shown here is derived from an EMBL/GenBank/DDBJ whole genome shotgun (WGS) entry which is preliminary data.</text>
</comment>
<name>A0AAD5JAU8_ACENE</name>
<dbReference type="AlphaFoldDB" id="A0AAD5JAU8"/>
<accession>A0AAD5JAU8</accession>
<evidence type="ECO:0000313" key="2">
    <source>
        <dbReference type="Proteomes" id="UP001064489"/>
    </source>
</evidence>
<reference evidence="1" key="1">
    <citation type="journal article" date="2022" name="Plant J.">
        <title>Strategies of tolerance reflected in two North American maple genomes.</title>
        <authorList>
            <person name="McEvoy S.L."/>
            <person name="Sezen U.U."/>
            <person name="Trouern-Trend A."/>
            <person name="McMahon S.M."/>
            <person name="Schaberg P.G."/>
            <person name="Yang J."/>
            <person name="Wegrzyn J.L."/>
            <person name="Swenson N.G."/>
        </authorList>
    </citation>
    <scope>NUCLEOTIDE SEQUENCE</scope>
    <source>
        <strain evidence="1">91603</strain>
    </source>
</reference>
<proteinExistence type="predicted"/>